<evidence type="ECO:0000313" key="6">
    <source>
        <dbReference type="Proteomes" id="UP000606193"/>
    </source>
</evidence>
<name>A0ABR7N2K9_9FIRM</name>
<dbReference type="PANTHER" id="PTHR30154">
    <property type="entry name" value="LEUCINE-RESPONSIVE REGULATORY PROTEIN"/>
    <property type="match status" value="1"/>
</dbReference>
<dbReference type="SMART" id="SM00344">
    <property type="entry name" value="HTH_ASNC"/>
    <property type="match status" value="1"/>
</dbReference>
<dbReference type="InterPro" id="IPR036388">
    <property type="entry name" value="WH-like_DNA-bd_sf"/>
</dbReference>
<keyword evidence="1" id="KW-0805">Transcription regulation</keyword>
<evidence type="ECO:0000256" key="2">
    <source>
        <dbReference type="ARBA" id="ARBA00023125"/>
    </source>
</evidence>
<accession>A0ABR7N2K9</accession>
<dbReference type="InterPro" id="IPR011008">
    <property type="entry name" value="Dimeric_a/b-barrel"/>
</dbReference>
<comment type="caution">
    <text evidence="5">The sequence shown here is derived from an EMBL/GenBank/DDBJ whole genome shotgun (WGS) entry which is preliminary data.</text>
</comment>
<dbReference type="SUPFAM" id="SSF46785">
    <property type="entry name" value="Winged helix' DNA-binding domain"/>
    <property type="match status" value="1"/>
</dbReference>
<dbReference type="RefSeq" id="WP_022465322.1">
    <property type="nucleotide sequence ID" value="NZ_JACRSX010000011.1"/>
</dbReference>
<dbReference type="Proteomes" id="UP000606193">
    <property type="component" value="Unassembled WGS sequence"/>
</dbReference>
<protein>
    <submittedName>
        <fullName evidence="5">Lrp/AsnC family transcriptional regulator</fullName>
    </submittedName>
</protein>
<evidence type="ECO:0000256" key="3">
    <source>
        <dbReference type="ARBA" id="ARBA00023163"/>
    </source>
</evidence>
<dbReference type="Pfam" id="PF13412">
    <property type="entry name" value="HTH_24"/>
    <property type="match status" value="1"/>
</dbReference>
<evidence type="ECO:0000313" key="5">
    <source>
        <dbReference type="EMBL" id="MBC8562749.1"/>
    </source>
</evidence>
<dbReference type="SUPFAM" id="SSF54909">
    <property type="entry name" value="Dimeric alpha+beta barrel"/>
    <property type="match status" value="1"/>
</dbReference>
<dbReference type="InterPro" id="IPR000485">
    <property type="entry name" value="AsnC-type_HTH_dom"/>
</dbReference>
<reference evidence="5 6" key="1">
    <citation type="submission" date="2020-08" db="EMBL/GenBank/DDBJ databases">
        <title>Genome public.</title>
        <authorList>
            <person name="Liu C."/>
            <person name="Sun Q."/>
        </authorList>
    </citation>
    <scope>NUCLEOTIDE SEQUENCE [LARGE SCALE GENOMIC DNA]</scope>
    <source>
        <strain evidence="5 6">NSJ-37</strain>
    </source>
</reference>
<dbReference type="InterPro" id="IPR036390">
    <property type="entry name" value="WH_DNA-bd_sf"/>
</dbReference>
<evidence type="ECO:0000259" key="4">
    <source>
        <dbReference type="PROSITE" id="PS50956"/>
    </source>
</evidence>
<dbReference type="Pfam" id="PF01037">
    <property type="entry name" value="AsnC_trans_reg"/>
    <property type="match status" value="1"/>
</dbReference>
<proteinExistence type="predicted"/>
<dbReference type="Gene3D" id="1.10.10.10">
    <property type="entry name" value="Winged helix-like DNA-binding domain superfamily/Winged helix DNA-binding domain"/>
    <property type="match status" value="1"/>
</dbReference>
<dbReference type="Gene3D" id="3.30.70.920">
    <property type="match status" value="1"/>
</dbReference>
<sequence>MDPIDYKILEILKKNAREKASNISKEIHLSVSSVIERIHHMEKEGIIQGYTTLIDENSLGNDLTALIEVRLEHPQYTEDFVSFVNQIPYVVSCYYLTGNFDYLIKISCRCSKHLEQLHQIIKNHPGVDNTCTHFVLKTTKNIYHVLPKDSA</sequence>
<keyword evidence="6" id="KW-1185">Reference proteome</keyword>
<keyword evidence="3" id="KW-0804">Transcription</keyword>
<evidence type="ECO:0000256" key="1">
    <source>
        <dbReference type="ARBA" id="ARBA00023015"/>
    </source>
</evidence>
<organism evidence="5 6">
    <name type="scientific">Jutongia huaianensis</name>
    <dbReference type="NCBI Taxonomy" id="2763668"/>
    <lineage>
        <taxon>Bacteria</taxon>
        <taxon>Bacillati</taxon>
        <taxon>Bacillota</taxon>
        <taxon>Clostridia</taxon>
        <taxon>Lachnospirales</taxon>
        <taxon>Lachnospiraceae</taxon>
        <taxon>Jutongia</taxon>
    </lineage>
</organism>
<gene>
    <name evidence="5" type="ORF">H8704_08950</name>
</gene>
<dbReference type="PRINTS" id="PR00033">
    <property type="entry name" value="HTHASNC"/>
</dbReference>
<dbReference type="PROSITE" id="PS50956">
    <property type="entry name" value="HTH_ASNC_2"/>
    <property type="match status" value="1"/>
</dbReference>
<feature type="domain" description="HTH asnC-type" evidence="4">
    <location>
        <begin position="1"/>
        <end position="62"/>
    </location>
</feature>
<keyword evidence="2" id="KW-0238">DNA-binding</keyword>
<dbReference type="InterPro" id="IPR019888">
    <property type="entry name" value="Tscrpt_reg_AsnC-like"/>
</dbReference>
<dbReference type="PANTHER" id="PTHR30154:SF34">
    <property type="entry name" value="TRANSCRIPTIONAL REGULATOR AZLB"/>
    <property type="match status" value="1"/>
</dbReference>
<dbReference type="InterPro" id="IPR019887">
    <property type="entry name" value="Tscrpt_reg_AsnC/Lrp_C"/>
</dbReference>
<dbReference type="EMBL" id="JACRSX010000011">
    <property type="protein sequence ID" value="MBC8562749.1"/>
    <property type="molecule type" value="Genomic_DNA"/>
</dbReference>